<dbReference type="CDD" id="cd06225">
    <property type="entry name" value="HAMP"/>
    <property type="match status" value="1"/>
</dbReference>
<dbReference type="Pfam" id="PF00672">
    <property type="entry name" value="HAMP"/>
    <property type="match status" value="1"/>
</dbReference>
<dbReference type="InterPro" id="IPR003660">
    <property type="entry name" value="HAMP_dom"/>
</dbReference>
<reference evidence="17 18" key="1">
    <citation type="submission" date="2016-05" db="EMBL/GenBank/DDBJ databases">
        <title>Single-cell genome of chain-forming Candidatus Thiomargarita nelsonii and comparison to other large sulfur-oxidizing bacteria.</title>
        <authorList>
            <person name="Winkel M."/>
            <person name="Salman V."/>
            <person name="Woyke T."/>
            <person name="Schulz-Vogt H."/>
            <person name="Richter M."/>
            <person name="Flood B."/>
            <person name="Bailey J."/>
            <person name="Amann R."/>
            <person name="Mussmann M."/>
        </authorList>
    </citation>
    <scope>NUCLEOTIDE SEQUENCE [LARGE SCALE GENOMIC DNA]</scope>
    <source>
        <strain evidence="17 18">THI036</strain>
    </source>
</reference>
<evidence type="ECO:0000256" key="12">
    <source>
        <dbReference type="ARBA" id="ARBA00023012"/>
    </source>
</evidence>
<keyword evidence="9 17" id="KW-0418">Kinase</keyword>
<dbReference type="SMART" id="SM00304">
    <property type="entry name" value="HAMP"/>
    <property type="match status" value="1"/>
</dbReference>
<evidence type="ECO:0000256" key="3">
    <source>
        <dbReference type="ARBA" id="ARBA00012438"/>
    </source>
</evidence>
<protein>
    <recommendedName>
        <fullName evidence="3">histidine kinase</fullName>
        <ecNumber evidence="3">2.7.13.3</ecNumber>
    </recommendedName>
</protein>
<organism evidence="17 18">
    <name type="scientific">Candidatus Thiomargarita nelsonii</name>
    <dbReference type="NCBI Taxonomy" id="1003181"/>
    <lineage>
        <taxon>Bacteria</taxon>
        <taxon>Pseudomonadati</taxon>
        <taxon>Pseudomonadota</taxon>
        <taxon>Gammaproteobacteria</taxon>
        <taxon>Thiotrichales</taxon>
        <taxon>Thiotrichaceae</taxon>
        <taxon>Thiomargarita</taxon>
    </lineage>
</organism>
<evidence type="ECO:0000256" key="11">
    <source>
        <dbReference type="ARBA" id="ARBA00022989"/>
    </source>
</evidence>
<evidence type="ECO:0000256" key="9">
    <source>
        <dbReference type="ARBA" id="ARBA00022777"/>
    </source>
</evidence>
<keyword evidence="7 14" id="KW-0812">Transmembrane</keyword>
<dbReference type="Pfam" id="PF00512">
    <property type="entry name" value="HisKA"/>
    <property type="match status" value="1"/>
</dbReference>
<feature type="transmembrane region" description="Helical" evidence="14">
    <location>
        <begin position="141"/>
        <end position="160"/>
    </location>
</feature>
<dbReference type="GO" id="GO:0005886">
    <property type="term" value="C:plasma membrane"/>
    <property type="evidence" value="ECO:0007669"/>
    <property type="project" value="UniProtKB-SubCell"/>
</dbReference>
<dbReference type="SUPFAM" id="SSF47384">
    <property type="entry name" value="Homodimeric domain of signal transducing histidine kinase"/>
    <property type="match status" value="1"/>
</dbReference>
<evidence type="ECO:0000256" key="5">
    <source>
        <dbReference type="ARBA" id="ARBA00022553"/>
    </source>
</evidence>
<comment type="catalytic activity">
    <reaction evidence="1">
        <text>ATP + protein L-histidine = ADP + protein N-phospho-L-histidine.</text>
        <dbReference type="EC" id="2.7.13.3"/>
    </reaction>
</comment>
<dbReference type="EC" id="2.7.13.3" evidence="3"/>
<evidence type="ECO:0000313" key="18">
    <source>
        <dbReference type="Proteomes" id="UP000076962"/>
    </source>
</evidence>
<keyword evidence="10" id="KW-0067">ATP-binding</keyword>
<keyword evidence="18" id="KW-1185">Reference proteome</keyword>
<keyword evidence="12" id="KW-0902">Two-component regulatory system</keyword>
<dbReference type="EMBL" id="LUTY01000948">
    <property type="protein sequence ID" value="OAD22433.1"/>
    <property type="molecule type" value="Genomic_DNA"/>
</dbReference>
<dbReference type="PRINTS" id="PR00344">
    <property type="entry name" value="BCTRLSENSOR"/>
</dbReference>
<dbReference type="FunFam" id="3.30.565.10:FF:000006">
    <property type="entry name" value="Sensor histidine kinase WalK"/>
    <property type="match status" value="1"/>
</dbReference>
<evidence type="ECO:0000256" key="4">
    <source>
        <dbReference type="ARBA" id="ARBA00022475"/>
    </source>
</evidence>
<comment type="caution">
    <text evidence="17">The sequence shown here is derived from an EMBL/GenBank/DDBJ whole genome shotgun (WGS) entry which is preliminary data.</text>
</comment>
<dbReference type="InterPro" id="IPR036890">
    <property type="entry name" value="HATPase_C_sf"/>
</dbReference>
<feature type="domain" description="Histidine kinase" evidence="15">
    <location>
        <begin position="222"/>
        <end position="438"/>
    </location>
</feature>
<evidence type="ECO:0000256" key="8">
    <source>
        <dbReference type="ARBA" id="ARBA00022741"/>
    </source>
</evidence>
<feature type="domain" description="HAMP" evidence="16">
    <location>
        <begin position="162"/>
        <end position="214"/>
    </location>
</feature>
<dbReference type="SMART" id="SM00387">
    <property type="entry name" value="HATPase_c"/>
    <property type="match status" value="1"/>
</dbReference>
<dbReference type="CDD" id="cd00082">
    <property type="entry name" value="HisKA"/>
    <property type="match status" value="1"/>
</dbReference>
<evidence type="ECO:0000259" key="16">
    <source>
        <dbReference type="PROSITE" id="PS50885"/>
    </source>
</evidence>
<dbReference type="Gene3D" id="3.30.565.10">
    <property type="entry name" value="Histidine kinase-like ATPase, C-terminal domain"/>
    <property type="match status" value="1"/>
</dbReference>
<name>A0A176S2Z0_9GAMM</name>
<evidence type="ECO:0000256" key="14">
    <source>
        <dbReference type="SAM" id="Phobius"/>
    </source>
</evidence>
<dbReference type="InterPro" id="IPR003594">
    <property type="entry name" value="HATPase_dom"/>
</dbReference>
<comment type="subcellular location">
    <subcellularLocation>
        <location evidence="2">Cell membrane</location>
        <topology evidence="2">Multi-pass membrane protein</topology>
    </subcellularLocation>
</comment>
<evidence type="ECO:0000256" key="1">
    <source>
        <dbReference type="ARBA" id="ARBA00000085"/>
    </source>
</evidence>
<dbReference type="PROSITE" id="PS50109">
    <property type="entry name" value="HIS_KIN"/>
    <property type="match status" value="1"/>
</dbReference>
<dbReference type="SUPFAM" id="SSF158472">
    <property type="entry name" value="HAMP domain-like"/>
    <property type="match status" value="1"/>
</dbReference>
<keyword evidence="8" id="KW-0547">Nucleotide-binding</keyword>
<dbReference type="AlphaFoldDB" id="A0A176S2Z0"/>
<dbReference type="Proteomes" id="UP000076962">
    <property type="component" value="Unassembled WGS sequence"/>
</dbReference>
<evidence type="ECO:0000256" key="13">
    <source>
        <dbReference type="ARBA" id="ARBA00023136"/>
    </source>
</evidence>
<dbReference type="SUPFAM" id="SSF55874">
    <property type="entry name" value="ATPase domain of HSP90 chaperone/DNA topoisomerase II/histidine kinase"/>
    <property type="match status" value="1"/>
</dbReference>
<dbReference type="GO" id="GO:0000155">
    <property type="term" value="F:phosphorelay sensor kinase activity"/>
    <property type="evidence" value="ECO:0007669"/>
    <property type="project" value="InterPro"/>
</dbReference>
<dbReference type="Pfam" id="PF02518">
    <property type="entry name" value="HATPase_c"/>
    <property type="match status" value="1"/>
</dbReference>
<evidence type="ECO:0000259" key="15">
    <source>
        <dbReference type="PROSITE" id="PS50109"/>
    </source>
</evidence>
<dbReference type="InterPro" id="IPR004358">
    <property type="entry name" value="Sig_transdc_His_kin-like_C"/>
</dbReference>
<dbReference type="InterPro" id="IPR005467">
    <property type="entry name" value="His_kinase_dom"/>
</dbReference>
<dbReference type="PANTHER" id="PTHR45528:SF1">
    <property type="entry name" value="SENSOR HISTIDINE KINASE CPXA"/>
    <property type="match status" value="1"/>
</dbReference>
<proteinExistence type="predicted"/>
<keyword evidence="6" id="KW-0808">Transferase</keyword>
<evidence type="ECO:0000256" key="10">
    <source>
        <dbReference type="ARBA" id="ARBA00022840"/>
    </source>
</evidence>
<sequence length="438" mass="51125">MIIILYFYLSKNFIEFINQRDVEMLNELGNTFSIEYKTYQGWDRLKNNPALLRKFLRDARKQFDRPPALKRRIPKESYFSQRFALFDAQKQRIIGNTTPFKQQLTKSILVDRKIVGWMGIKKIEHLSKHQDIEFLRRQANAFYLTGFLVLLMTALVAWWLSKHLLTPIQLLIEGTQALSSRQFKTRIEIHSRDELGQLADDFNIMAQTLYKYEEMRKQWLSDISHEMRTPLSIMRGEIEAMQDGVRDFNRDALDSLHLEVQRITRIVDDLRELSLAETDSLSFKKESINPLQILRQTLKLFQTRLAQHHIQVQDNFRLNDNIILQGDADRLSQLFSNLLENTLRYVDSPGTLKIWHERTKTQLTLNLIDSGPGVPKESIERLFDRLYRVEQSRNRAKGGSGLGLAICKSIVEMHGGEITATNVPSNGLWIKIVLPLLK</sequence>
<keyword evidence="4" id="KW-1003">Cell membrane</keyword>
<dbReference type="Gene3D" id="1.10.287.130">
    <property type="match status" value="1"/>
</dbReference>
<evidence type="ECO:0000256" key="6">
    <source>
        <dbReference type="ARBA" id="ARBA00022679"/>
    </source>
</evidence>
<keyword evidence="5" id="KW-0597">Phosphoprotein</keyword>
<dbReference type="InterPro" id="IPR036097">
    <property type="entry name" value="HisK_dim/P_sf"/>
</dbReference>
<dbReference type="PATRIC" id="fig|1003181.4.peg.2416"/>
<dbReference type="GO" id="GO:0005524">
    <property type="term" value="F:ATP binding"/>
    <property type="evidence" value="ECO:0007669"/>
    <property type="project" value="UniProtKB-KW"/>
</dbReference>
<gene>
    <name evidence="17" type="ORF">THIOM_001763</name>
</gene>
<evidence type="ECO:0000313" key="17">
    <source>
        <dbReference type="EMBL" id="OAD22433.1"/>
    </source>
</evidence>
<dbReference type="PANTHER" id="PTHR45528">
    <property type="entry name" value="SENSOR HISTIDINE KINASE CPXA"/>
    <property type="match status" value="1"/>
</dbReference>
<dbReference type="SMART" id="SM00388">
    <property type="entry name" value="HisKA"/>
    <property type="match status" value="1"/>
</dbReference>
<dbReference type="Gene3D" id="6.10.340.10">
    <property type="match status" value="1"/>
</dbReference>
<dbReference type="PROSITE" id="PS50885">
    <property type="entry name" value="HAMP"/>
    <property type="match status" value="1"/>
</dbReference>
<keyword evidence="13 14" id="KW-0472">Membrane</keyword>
<dbReference type="InterPro" id="IPR050398">
    <property type="entry name" value="HssS/ArlS-like"/>
</dbReference>
<keyword evidence="11 14" id="KW-1133">Transmembrane helix</keyword>
<evidence type="ECO:0000256" key="7">
    <source>
        <dbReference type="ARBA" id="ARBA00022692"/>
    </source>
</evidence>
<dbReference type="InterPro" id="IPR003661">
    <property type="entry name" value="HisK_dim/P_dom"/>
</dbReference>
<evidence type="ECO:0000256" key="2">
    <source>
        <dbReference type="ARBA" id="ARBA00004651"/>
    </source>
</evidence>
<accession>A0A176S2Z0</accession>